<dbReference type="KEGG" id="emv:HQR01_06455"/>
<evidence type="ECO:0000313" key="3">
    <source>
        <dbReference type="EMBL" id="QKG71044.1"/>
    </source>
</evidence>
<evidence type="ECO:0000313" key="4">
    <source>
        <dbReference type="Proteomes" id="UP000504693"/>
    </source>
</evidence>
<dbReference type="CDD" id="cd00305">
    <property type="entry name" value="Cu-Zn_Superoxide_Dismutase"/>
    <property type="match status" value="1"/>
</dbReference>
<comment type="similarity">
    <text evidence="1">Belongs to the Cu-Zn superoxide dismutase family.</text>
</comment>
<organism evidence="3 4">
    <name type="scientific">Erythrobacter mangrovi</name>
    <dbReference type="NCBI Taxonomy" id="2739433"/>
    <lineage>
        <taxon>Bacteria</taxon>
        <taxon>Pseudomonadati</taxon>
        <taxon>Pseudomonadota</taxon>
        <taxon>Alphaproteobacteria</taxon>
        <taxon>Sphingomonadales</taxon>
        <taxon>Erythrobacteraceae</taxon>
        <taxon>Erythrobacter/Porphyrobacter group</taxon>
        <taxon>Erythrobacter</taxon>
    </lineage>
</organism>
<feature type="domain" description="Superoxide dismutase copper/zinc binding" evidence="2">
    <location>
        <begin position="42"/>
        <end position="171"/>
    </location>
</feature>
<dbReference type="SUPFAM" id="SSF49329">
    <property type="entry name" value="Cu,Zn superoxide dismutase-like"/>
    <property type="match status" value="1"/>
</dbReference>
<dbReference type="PRINTS" id="PR00068">
    <property type="entry name" value="CUZNDISMTASE"/>
</dbReference>
<evidence type="ECO:0000256" key="1">
    <source>
        <dbReference type="ARBA" id="ARBA00010457"/>
    </source>
</evidence>
<name>A0A7D4BNH9_9SPHN</name>
<dbReference type="Pfam" id="PF00080">
    <property type="entry name" value="Sod_Cu"/>
    <property type="match status" value="1"/>
</dbReference>
<accession>A0A7D4BNH9</accession>
<dbReference type="GO" id="GO:0005507">
    <property type="term" value="F:copper ion binding"/>
    <property type="evidence" value="ECO:0007669"/>
    <property type="project" value="InterPro"/>
</dbReference>
<dbReference type="InterPro" id="IPR024134">
    <property type="entry name" value="SOD_Cu/Zn_/chaperone"/>
</dbReference>
<dbReference type="PROSITE" id="PS00087">
    <property type="entry name" value="SOD_CU_ZN_1"/>
    <property type="match status" value="1"/>
</dbReference>
<protein>
    <submittedName>
        <fullName evidence="3">Superoxide dismutase family protein</fullName>
    </submittedName>
</protein>
<dbReference type="RefSeq" id="WP_173213627.1">
    <property type="nucleotide sequence ID" value="NZ_CP053921.1"/>
</dbReference>
<dbReference type="InterPro" id="IPR018152">
    <property type="entry name" value="SOD_Cu/Zn_BS"/>
</dbReference>
<dbReference type="InterPro" id="IPR001424">
    <property type="entry name" value="SOD_Cu_Zn_dom"/>
</dbReference>
<dbReference type="PROSITE" id="PS51257">
    <property type="entry name" value="PROKAR_LIPOPROTEIN"/>
    <property type="match status" value="1"/>
</dbReference>
<evidence type="ECO:0000259" key="2">
    <source>
        <dbReference type="Pfam" id="PF00080"/>
    </source>
</evidence>
<dbReference type="EMBL" id="CP053921">
    <property type="protein sequence ID" value="QKG71044.1"/>
    <property type="molecule type" value="Genomic_DNA"/>
</dbReference>
<reference evidence="3 4" key="1">
    <citation type="submission" date="2020-05" db="EMBL/GenBank/DDBJ databases">
        <title>Erythrobacter mangrovi sp. nov., isolated from rhizosphere soil of mangrove plant (Kandelia candel).</title>
        <authorList>
            <person name="Ye Y.H."/>
        </authorList>
    </citation>
    <scope>NUCLEOTIDE SEQUENCE [LARGE SCALE GENOMIC DNA]</scope>
    <source>
        <strain evidence="3 4">EB310</strain>
    </source>
</reference>
<dbReference type="InterPro" id="IPR036423">
    <property type="entry name" value="SOD-like_Cu/Zn_dom_sf"/>
</dbReference>
<sequence>MRAQLALVPFIALLAGACTTVDALPDTRVGEAALRTSDGLPTGNVHLVQTGSTLSLVVAVVGIPAGEHGFHLHTTGSCTAPDFGSAGGHLNPDGRHHGSLAEGGKHLGDLPNLVVASNRTGSLVADLTGDASTLLPRIFDADGTAVVIHAGPDDYRSDPSGNAGARIACGVLNPSS</sequence>
<keyword evidence="4" id="KW-1185">Reference proteome</keyword>
<proteinExistence type="inferred from homology"/>
<dbReference type="Proteomes" id="UP000504693">
    <property type="component" value="Chromosome"/>
</dbReference>
<dbReference type="AlphaFoldDB" id="A0A7D4BNH9"/>
<gene>
    <name evidence="3" type="ORF">HQR01_06455</name>
</gene>
<dbReference type="PANTHER" id="PTHR10003">
    <property type="entry name" value="SUPEROXIDE DISMUTASE CU-ZN -RELATED"/>
    <property type="match status" value="1"/>
</dbReference>
<dbReference type="GO" id="GO:0006801">
    <property type="term" value="P:superoxide metabolic process"/>
    <property type="evidence" value="ECO:0007669"/>
    <property type="project" value="InterPro"/>
</dbReference>
<dbReference type="Gene3D" id="2.60.40.200">
    <property type="entry name" value="Superoxide dismutase, copper/zinc binding domain"/>
    <property type="match status" value="1"/>
</dbReference>